<dbReference type="RefSeq" id="WP_121680802.1">
    <property type="nucleotide sequence ID" value="NZ_RCVZ01000007.1"/>
</dbReference>
<dbReference type="NCBIfam" id="NF010181">
    <property type="entry name" value="PRK13660.1"/>
    <property type="match status" value="1"/>
</dbReference>
<dbReference type="OrthoDB" id="2301957at2"/>
<keyword evidence="3" id="KW-1185">Reference proteome</keyword>
<proteinExistence type="inferred from homology"/>
<evidence type="ECO:0000313" key="3">
    <source>
        <dbReference type="Proteomes" id="UP000276770"/>
    </source>
</evidence>
<accession>A0A3L7JWM3</accession>
<evidence type="ECO:0000313" key="2">
    <source>
        <dbReference type="EMBL" id="RLQ95146.1"/>
    </source>
</evidence>
<organism evidence="2 3">
    <name type="scientific">Falsibacillus albus</name>
    <dbReference type="NCBI Taxonomy" id="2478915"/>
    <lineage>
        <taxon>Bacteria</taxon>
        <taxon>Bacillati</taxon>
        <taxon>Bacillota</taxon>
        <taxon>Bacilli</taxon>
        <taxon>Bacillales</taxon>
        <taxon>Bacillaceae</taxon>
        <taxon>Falsibacillus</taxon>
    </lineage>
</organism>
<dbReference type="Gene3D" id="3.40.50.450">
    <property type="match status" value="1"/>
</dbReference>
<dbReference type="AlphaFoldDB" id="A0A3L7JWM3"/>
<comment type="caution">
    <text evidence="2">The sequence shown here is derived from an EMBL/GenBank/DDBJ whole genome shotgun (WGS) entry which is preliminary data.</text>
</comment>
<dbReference type="PANTHER" id="PTHR38440">
    <property type="entry name" value="UPF0398 PROTEIN YPSA"/>
    <property type="match status" value="1"/>
</dbReference>
<comment type="similarity">
    <text evidence="1">Belongs to the UPF0398 family.</text>
</comment>
<dbReference type="Pfam" id="PF06908">
    <property type="entry name" value="YpsA"/>
    <property type="match status" value="1"/>
</dbReference>
<dbReference type="PIRSF" id="PIRSF021290">
    <property type="entry name" value="DUF1273"/>
    <property type="match status" value="1"/>
</dbReference>
<evidence type="ECO:0000256" key="1">
    <source>
        <dbReference type="HAMAP-Rule" id="MF_01575"/>
    </source>
</evidence>
<gene>
    <name evidence="2" type="ORF">D9X91_11650</name>
</gene>
<dbReference type="SUPFAM" id="SSF102405">
    <property type="entry name" value="MCP/YpsA-like"/>
    <property type="match status" value="1"/>
</dbReference>
<dbReference type="EMBL" id="RCVZ01000007">
    <property type="protein sequence ID" value="RLQ95146.1"/>
    <property type="molecule type" value="Genomic_DNA"/>
</dbReference>
<dbReference type="HAMAP" id="MF_01575">
    <property type="entry name" value="UPF0398"/>
    <property type="match status" value="1"/>
</dbReference>
<dbReference type="InterPro" id="IPR010697">
    <property type="entry name" value="YspA"/>
</dbReference>
<name>A0A3L7JWM3_9BACI</name>
<dbReference type="Proteomes" id="UP000276770">
    <property type="component" value="Unassembled WGS sequence"/>
</dbReference>
<reference evidence="2 3" key="1">
    <citation type="submission" date="2018-10" db="EMBL/GenBank/DDBJ databases">
        <title>Falsibacillus sp. genome draft.</title>
        <authorList>
            <person name="Shi S."/>
        </authorList>
    </citation>
    <scope>NUCLEOTIDE SEQUENCE [LARGE SCALE GENOMIC DNA]</scope>
    <source>
        <strain evidence="2 3">GY 10110</strain>
    </source>
</reference>
<sequence>MVKVLMVTGYKPFEMGIFKNDDPSVRIIKKALKKALLQKEDEGLEWVLISGQLGVELWSAEVVYELQEEFPQLKLAVLTPFLDQESKWNEQNKEYYEFVISQADFYDSISKQPYQNPQQFRNKDRIFLHKSDELLILYDSEQEGSPKYILESAKLYQKNNEFPIRTIDFYELQTIIEEEQWQQEL</sequence>
<dbReference type="PANTHER" id="PTHR38440:SF1">
    <property type="entry name" value="UPF0398 PROTEIN SPR0331"/>
    <property type="match status" value="1"/>
</dbReference>
<protein>
    <recommendedName>
        <fullName evidence="1">UPF0398 protein D9X91_11650</fullName>
    </recommendedName>
</protein>